<evidence type="ECO:0000259" key="2">
    <source>
        <dbReference type="SMART" id="SM00854"/>
    </source>
</evidence>
<evidence type="ECO:0000313" key="4">
    <source>
        <dbReference type="Proteomes" id="UP000178771"/>
    </source>
</evidence>
<comment type="caution">
    <text evidence="3">The sequence shown here is derived from an EMBL/GenBank/DDBJ whole genome shotgun (WGS) entry which is preliminary data.</text>
</comment>
<dbReference type="InterPro" id="IPR052169">
    <property type="entry name" value="CW_Biosynth-Accessory"/>
</dbReference>
<protein>
    <recommendedName>
        <fullName evidence="2">Capsule synthesis protein CapA domain-containing protein</fullName>
    </recommendedName>
</protein>
<dbReference type="InterPro" id="IPR029052">
    <property type="entry name" value="Metallo-depent_PP-like"/>
</dbReference>
<gene>
    <name evidence="3" type="ORF">A2982_01475</name>
</gene>
<dbReference type="Gene3D" id="3.60.21.10">
    <property type="match status" value="1"/>
</dbReference>
<organism evidence="3 4">
    <name type="scientific">candidate division WWE3 bacterium RIFCSPLOWO2_01_FULL_39_13</name>
    <dbReference type="NCBI Taxonomy" id="1802624"/>
    <lineage>
        <taxon>Bacteria</taxon>
        <taxon>Katanobacteria</taxon>
    </lineage>
</organism>
<dbReference type="SMART" id="SM00854">
    <property type="entry name" value="PGA_cap"/>
    <property type="match status" value="1"/>
</dbReference>
<dbReference type="InterPro" id="IPR019079">
    <property type="entry name" value="Capsule_synth_CapA"/>
</dbReference>
<accession>A0A1F4V515</accession>
<feature type="domain" description="Capsule synthesis protein CapA" evidence="2">
    <location>
        <begin position="71"/>
        <end position="310"/>
    </location>
</feature>
<name>A0A1F4V515_UNCKA</name>
<proteinExistence type="inferred from homology"/>
<dbReference type="SUPFAM" id="SSF56300">
    <property type="entry name" value="Metallo-dependent phosphatases"/>
    <property type="match status" value="1"/>
</dbReference>
<dbReference type="PANTHER" id="PTHR33393">
    <property type="entry name" value="POLYGLUTAMINE SYNTHESIS ACCESSORY PROTEIN RV0574C-RELATED"/>
    <property type="match status" value="1"/>
</dbReference>
<comment type="similarity">
    <text evidence="1">Belongs to the CapA family.</text>
</comment>
<reference evidence="3 4" key="1">
    <citation type="journal article" date="2016" name="Nat. Commun.">
        <title>Thousands of microbial genomes shed light on interconnected biogeochemical processes in an aquifer system.</title>
        <authorList>
            <person name="Anantharaman K."/>
            <person name="Brown C.T."/>
            <person name="Hug L.A."/>
            <person name="Sharon I."/>
            <person name="Castelle C.J."/>
            <person name="Probst A.J."/>
            <person name="Thomas B.C."/>
            <person name="Singh A."/>
            <person name="Wilkins M.J."/>
            <person name="Karaoz U."/>
            <person name="Brodie E.L."/>
            <person name="Williams K.H."/>
            <person name="Hubbard S.S."/>
            <person name="Banfield J.F."/>
        </authorList>
    </citation>
    <scope>NUCLEOTIDE SEQUENCE [LARGE SCALE GENOMIC DNA]</scope>
</reference>
<dbReference type="PANTHER" id="PTHR33393:SF11">
    <property type="entry name" value="POLYGLUTAMINE SYNTHESIS ACCESSORY PROTEIN RV0574C-RELATED"/>
    <property type="match status" value="1"/>
</dbReference>
<dbReference type="STRING" id="1802624.A2982_01475"/>
<dbReference type="AlphaFoldDB" id="A0A1F4V515"/>
<evidence type="ECO:0000313" key="3">
    <source>
        <dbReference type="EMBL" id="OGC52140.1"/>
    </source>
</evidence>
<dbReference type="CDD" id="cd07381">
    <property type="entry name" value="MPP_CapA"/>
    <property type="match status" value="1"/>
</dbReference>
<dbReference type="Pfam" id="PF09587">
    <property type="entry name" value="PGA_cap"/>
    <property type="match status" value="1"/>
</dbReference>
<sequence>MKQLSNNFRIKILNKPSILLAFLWVLIVIFVSLAGLGVPQRGSENVDVKVGDEISKNILGKILPAENPGAVFIAVGDVSYSREIGRRISAQDSNDYPFENVRDIFKTADIVFANLETPITEGREIRDNEVVFRSDPGTESALKNAGITIVSLANNHLPDFGTKGVEDTLKYLDDASILHSGAGTETDAYDPVYFDSGGIRFALLAYTDQNLVPSSYAAGEDHPGTAMMGISKMSESVLEAKSKADIVIVSMHSGTEYVYKSTKFQQSFAHAAVDSGADFVIGHHPHVVQEMEKYKGKYIFYSLGNFIFDQMWSMATREGLMIKAYFTKSGVEKVLLYPVLIENYSQPRLLERKESQKVIERLQIPLKDESVVYWEDEI</sequence>
<evidence type="ECO:0000256" key="1">
    <source>
        <dbReference type="ARBA" id="ARBA00005662"/>
    </source>
</evidence>
<dbReference type="EMBL" id="MEVH01000005">
    <property type="protein sequence ID" value="OGC52140.1"/>
    <property type="molecule type" value="Genomic_DNA"/>
</dbReference>
<dbReference type="Proteomes" id="UP000178771">
    <property type="component" value="Unassembled WGS sequence"/>
</dbReference>